<protein>
    <submittedName>
        <fullName evidence="1">Uncharacterized protein</fullName>
    </submittedName>
</protein>
<organism evidence="1 2">
    <name type="scientific">Schistosoma margrebowiei</name>
    <dbReference type="NCBI Taxonomy" id="48269"/>
    <lineage>
        <taxon>Eukaryota</taxon>
        <taxon>Metazoa</taxon>
        <taxon>Spiralia</taxon>
        <taxon>Lophotrochozoa</taxon>
        <taxon>Platyhelminthes</taxon>
        <taxon>Trematoda</taxon>
        <taxon>Digenea</taxon>
        <taxon>Strigeidida</taxon>
        <taxon>Schistosomatoidea</taxon>
        <taxon>Schistosomatidae</taxon>
        <taxon>Schistosoma</taxon>
    </lineage>
</organism>
<proteinExistence type="predicted"/>
<gene>
    <name evidence="1" type="ORF">SMRZ_LOCUS11991</name>
</gene>
<accession>A0A183M7G6</accession>
<evidence type="ECO:0000313" key="2">
    <source>
        <dbReference type="Proteomes" id="UP000277204"/>
    </source>
</evidence>
<evidence type="ECO:0000313" key="1">
    <source>
        <dbReference type="EMBL" id="VDO98101.1"/>
    </source>
</evidence>
<dbReference type="Proteomes" id="UP000277204">
    <property type="component" value="Unassembled WGS sequence"/>
</dbReference>
<dbReference type="AlphaFoldDB" id="A0A183M7G6"/>
<sequence length="102" mass="11269">MKTSTPGRKRGIQYIAFIQLDDLDLADDPALAAHTQHQMQTKKTSAATAPVSVGLNMYKGKNNILKYNTENTNSITLGGEALDELGTFTDEQGQHHRQARRI</sequence>
<dbReference type="EMBL" id="UZAI01007149">
    <property type="protein sequence ID" value="VDO98101.1"/>
    <property type="molecule type" value="Genomic_DNA"/>
</dbReference>
<name>A0A183M7G6_9TREM</name>
<keyword evidence="2" id="KW-1185">Reference proteome</keyword>
<reference evidence="1 2" key="1">
    <citation type="submission" date="2018-11" db="EMBL/GenBank/DDBJ databases">
        <authorList>
            <consortium name="Pathogen Informatics"/>
        </authorList>
    </citation>
    <scope>NUCLEOTIDE SEQUENCE [LARGE SCALE GENOMIC DNA]</scope>
    <source>
        <strain evidence="1 2">Zambia</strain>
    </source>
</reference>